<sequence length="313" mass="36112">MLKSVFLPIRKLELNTFEMLMQVSLDDVRPYASLRAPDTDNNLIILDNFRNVAFTGKTLQLGFMLCCYCNRGSASFVLNGKAYEMGPGDFLVGFGEQVFEKCRPSEDFRGRIVLVSQEYCKESFVGLQNLWPFLLYLLRNPVIHLSEVEQIWLFESFAALIRRLKNESHGYRKEAILMLMRVFYFDVCDFLAKRNPEAMQHSAHSYVIFDKFINLAQACYMEHREVKWYANEMGLSSKYLSEIVKTVSGRTAGQWLMSLALTQIKSLLRNTGLSIKEITARMHFPNQSFLGKYFKNATGISPSDYRNGKIKNV</sequence>
<evidence type="ECO:0000256" key="2">
    <source>
        <dbReference type="ARBA" id="ARBA00023125"/>
    </source>
</evidence>
<dbReference type="InterPro" id="IPR009057">
    <property type="entry name" value="Homeodomain-like_sf"/>
</dbReference>
<dbReference type="EMBL" id="ACIJ02000028">
    <property type="protein sequence ID" value="EEX70677.1"/>
    <property type="molecule type" value="Genomic_DNA"/>
</dbReference>
<dbReference type="SUPFAM" id="SSF51215">
    <property type="entry name" value="Regulatory protein AraC"/>
    <property type="match status" value="1"/>
</dbReference>
<keyword evidence="6" id="KW-1185">Reference proteome</keyword>
<accession>C9LKF5</accession>
<dbReference type="PANTHER" id="PTHR43280">
    <property type="entry name" value="ARAC-FAMILY TRANSCRIPTIONAL REGULATOR"/>
    <property type="match status" value="1"/>
</dbReference>
<feature type="domain" description="HTH araC/xylS-type" evidence="4">
    <location>
        <begin position="210"/>
        <end position="308"/>
    </location>
</feature>
<dbReference type="InterPro" id="IPR037923">
    <property type="entry name" value="HTH-like"/>
</dbReference>
<dbReference type="SUPFAM" id="SSF46689">
    <property type="entry name" value="Homeodomain-like"/>
    <property type="match status" value="1"/>
</dbReference>
<dbReference type="GO" id="GO:0003700">
    <property type="term" value="F:DNA-binding transcription factor activity"/>
    <property type="evidence" value="ECO:0007669"/>
    <property type="project" value="InterPro"/>
</dbReference>
<reference evidence="5" key="1">
    <citation type="submission" date="2009-09" db="EMBL/GenBank/DDBJ databases">
        <authorList>
            <person name="Weinstock G."/>
            <person name="Sodergren E."/>
            <person name="Clifton S."/>
            <person name="Fulton L."/>
            <person name="Fulton B."/>
            <person name="Courtney L."/>
            <person name="Fronick C."/>
            <person name="Harrison M."/>
            <person name="Strong C."/>
            <person name="Farmer C."/>
            <person name="Delahaunty K."/>
            <person name="Markovic C."/>
            <person name="Hall O."/>
            <person name="Minx P."/>
            <person name="Tomlinson C."/>
            <person name="Mitreva M."/>
            <person name="Nelson J."/>
            <person name="Hou S."/>
            <person name="Wollam A."/>
            <person name="Pepin K.H."/>
            <person name="Johnson M."/>
            <person name="Bhonagiri V."/>
            <person name="Nash W.E."/>
            <person name="Warren W."/>
            <person name="Chinwalla A."/>
            <person name="Mardis E.R."/>
            <person name="Wilson R.K."/>
        </authorList>
    </citation>
    <scope>NUCLEOTIDE SEQUENCE [LARGE SCALE GENOMIC DNA]</scope>
    <source>
        <strain evidence="5">ATCC 51259</strain>
    </source>
</reference>
<evidence type="ECO:0000313" key="5">
    <source>
        <dbReference type="EMBL" id="EEX70677.1"/>
    </source>
</evidence>
<dbReference type="Pfam" id="PF12833">
    <property type="entry name" value="HTH_18"/>
    <property type="match status" value="1"/>
</dbReference>
<evidence type="ECO:0000259" key="4">
    <source>
        <dbReference type="PROSITE" id="PS01124"/>
    </source>
</evidence>
<dbReference type="InterPro" id="IPR018060">
    <property type="entry name" value="HTH_AraC"/>
</dbReference>
<name>C9LKF5_9BACT</name>
<evidence type="ECO:0000313" key="6">
    <source>
        <dbReference type="Proteomes" id="UP000003460"/>
    </source>
</evidence>
<proteinExistence type="predicted"/>
<keyword evidence="2" id="KW-0238">DNA-binding</keyword>
<organism evidence="5 6">
    <name type="scientific">Alloprevotella tannerae ATCC 51259</name>
    <dbReference type="NCBI Taxonomy" id="626522"/>
    <lineage>
        <taxon>Bacteria</taxon>
        <taxon>Pseudomonadati</taxon>
        <taxon>Bacteroidota</taxon>
        <taxon>Bacteroidia</taxon>
        <taxon>Bacteroidales</taxon>
        <taxon>Prevotellaceae</taxon>
        <taxon>Alloprevotella</taxon>
    </lineage>
</organism>
<comment type="caution">
    <text evidence="5">The sequence shown here is derived from an EMBL/GenBank/DDBJ whole genome shotgun (WGS) entry which is preliminary data.</text>
</comment>
<gene>
    <name evidence="5" type="ORF">GCWU000325_02720</name>
</gene>
<dbReference type="AlphaFoldDB" id="C9LKF5"/>
<evidence type="ECO:0000256" key="3">
    <source>
        <dbReference type="ARBA" id="ARBA00023163"/>
    </source>
</evidence>
<dbReference type="GO" id="GO:0043565">
    <property type="term" value="F:sequence-specific DNA binding"/>
    <property type="evidence" value="ECO:0007669"/>
    <property type="project" value="InterPro"/>
</dbReference>
<dbReference type="Gene3D" id="1.10.10.60">
    <property type="entry name" value="Homeodomain-like"/>
    <property type="match status" value="1"/>
</dbReference>
<evidence type="ECO:0000256" key="1">
    <source>
        <dbReference type="ARBA" id="ARBA00023015"/>
    </source>
</evidence>
<protein>
    <submittedName>
        <fullName evidence="5">Transcriptional regulator, AraC family</fullName>
    </submittedName>
</protein>
<dbReference type="PROSITE" id="PS01124">
    <property type="entry name" value="HTH_ARAC_FAMILY_2"/>
    <property type="match status" value="1"/>
</dbReference>
<keyword evidence="1" id="KW-0805">Transcription regulation</keyword>
<dbReference type="SMART" id="SM00342">
    <property type="entry name" value="HTH_ARAC"/>
    <property type="match status" value="1"/>
</dbReference>
<dbReference type="eggNOG" id="COG2207">
    <property type="taxonomic scope" value="Bacteria"/>
</dbReference>
<dbReference type="PANTHER" id="PTHR43280:SF32">
    <property type="entry name" value="TRANSCRIPTIONAL REGULATORY PROTEIN"/>
    <property type="match status" value="1"/>
</dbReference>
<keyword evidence="3" id="KW-0804">Transcription</keyword>
<dbReference type="Proteomes" id="UP000003460">
    <property type="component" value="Unassembled WGS sequence"/>
</dbReference>
<dbReference type="STRING" id="626522.GCWU000325_02720"/>
<dbReference type="HOGENOM" id="CLU_000445_88_2_10"/>